<dbReference type="RefSeq" id="WP_059176392.1">
    <property type="nucleotide sequence ID" value="NZ_BCNO01000001.1"/>
</dbReference>
<accession>A0A0U9HW74</accession>
<dbReference type="Pfam" id="PF06969">
    <property type="entry name" value="HemN_C"/>
    <property type="match status" value="1"/>
</dbReference>
<dbReference type="EMBL" id="BCNO01000001">
    <property type="protein sequence ID" value="GAQ94989.1"/>
    <property type="molecule type" value="Genomic_DNA"/>
</dbReference>
<dbReference type="AlphaFoldDB" id="A0A0U9HW74"/>
<reference evidence="13" key="1">
    <citation type="submission" date="2016-01" db="EMBL/GenBank/DDBJ databases">
        <title>Draft genome sequence of Thermodesulfovibrio aggregans strain TGE-P1.</title>
        <authorList>
            <person name="Sekiguchi Y."/>
            <person name="Ohashi A."/>
            <person name="Matsuura N."/>
            <person name="Tourlousse M.D."/>
        </authorList>
    </citation>
    <scope>NUCLEOTIDE SEQUENCE [LARGE SCALE GENOMIC DNA]</scope>
    <source>
        <strain evidence="13">TGE-P1</strain>
    </source>
</reference>
<proteinExistence type="inferred from homology"/>
<feature type="domain" description="Radical SAM core" evidence="11">
    <location>
        <begin position="1"/>
        <end position="234"/>
    </location>
</feature>
<dbReference type="PROSITE" id="PS51918">
    <property type="entry name" value="RADICAL_SAM"/>
    <property type="match status" value="1"/>
</dbReference>
<dbReference type="InterPro" id="IPR058240">
    <property type="entry name" value="rSAM_sf"/>
</dbReference>
<evidence type="ECO:0000256" key="7">
    <source>
        <dbReference type="ARBA" id="ARBA00023004"/>
    </source>
</evidence>
<evidence type="ECO:0000256" key="9">
    <source>
        <dbReference type="ARBA" id="ARBA00023186"/>
    </source>
</evidence>
<dbReference type="Pfam" id="PF04055">
    <property type="entry name" value="Radical_SAM"/>
    <property type="match status" value="1"/>
</dbReference>
<dbReference type="STRING" id="86166.TAGGR_11188"/>
<evidence type="ECO:0000256" key="2">
    <source>
        <dbReference type="ARBA" id="ARBA00006100"/>
    </source>
</evidence>
<comment type="cofactor">
    <cofactor evidence="1">
        <name>[4Fe-4S] cluster</name>
        <dbReference type="ChEBI" id="CHEBI:49883"/>
    </cofactor>
</comment>
<keyword evidence="4 10" id="KW-0349">Heme</keyword>
<keyword evidence="8 10" id="KW-0411">Iron-sulfur</keyword>
<dbReference type="InterPro" id="IPR006638">
    <property type="entry name" value="Elp3/MiaA/NifB-like_rSAM"/>
</dbReference>
<comment type="subcellular location">
    <subcellularLocation>
        <location evidence="10">Cytoplasm</location>
    </subcellularLocation>
</comment>
<dbReference type="GO" id="GO:0004109">
    <property type="term" value="F:coproporphyrinogen oxidase activity"/>
    <property type="evidence" value="ECO:0007669"/>
    <property type="project" value="InterPro"/>
</dbReference>
<dbReference type="SFLD" id="SFLDG01082">
    <property type="entry name" value="B12-binding_domain_containing"/>
    <property type="match status" value="1"/>
</dbReference>
<dbReference type="NCBIfam" id="TIGR00539">
    <property type="entry name" value="hemN_rel"/>
    <property type="match status" value="1"/>
</dbReference>
<organism evidence="12 13">
    <name type="scientific">Thermodesulfovibrio aggregans</name>
    <dbReference type="NCBI Taxonomy" id="86166"/>
    <lineage>
        <taxon>Bacteria</taxon>
        <taxon>Pseudomonadati</taxon>
        <taxon>Nitrospirota</taxon>
        <taxon>Thermodesulfovibrionia</taxon>
        <taxon>Thermodesulfovibrionales</taxon>
        <taxon>Thermodesulfovibrionaceae</taxon>
        <taxon>Thermodesulfovibrio</taxon>
    </lineage>
</organism>
<dbReference type="SUPFAM" id="SSF102114">
    <property type="entry name" value="Radical SAM enzymes"/>
    <property type="match status" value="1"/>
</dbReference>
<keyword evidence="9 10" id="KW-0143">Chaperone</keyword>
<dbReference type="PANTHER" id="PTHR13932:SF5">
    <property type="entry name" value="RADICAL S-ADENOSYL METHIONINE DOMAIN-CONTAINING PROTEIN 1, MITOCHONDRIAL"/>
    <property type="match status" value="1"/>
</dbReference>
<dbReference type="Gene3D" id="3.20.20.70">
    <property type="entry name" value="Aldolase class I"/>
    <property type="match status" value="1"/>
</dbReference>
<evidence type="ECO:0000256" key="6">
    <source>
        <dbReference type="ARBA" id="ARBA00022723"/>
    </source>
</evidence>
<comment type="caution">
    <text evidence="12">The sequence shown here is derived from an EMBL/GenBank/DDBJ whole genome shotgun (WGS) entry which is preliminary data.</text>
</comment>
<dbReference type="GO" id="GO:0046872">
    <property type="term" value="F:metal ion binding"/>
    <property type="evidence" value="ECO:0007669"/>
    <property type="project" value="UniProtKB-UniRule"/>
</dbReference>
<keyword evidence="7 10" id="KW-0408">Iron</keyword>
<keyword evidence="10" id="KW-0963">Cytoplasm</keyword>
<dbReference type="SFLD" id="SFLDF00562">
    <property type="entry name" value="HemN-like__clustered_with_heat"/>
    <property type="match status" value="1"/>
</dbReference>
<evidence type="ECO:0000256" key="1">
    <source>
        <dbReference type="ARBA" id="ARBA00001966"/>
    </source>
</evidence>
<evidence type="ECO:0000256" key="3">
    <source>
        <dbReference type="ARBA" id="ARBA00017228"/>
    </source>
</evidence>
<dbReference type="GO" id="GO:0006779">
    <property type="term" value="P:porphyrin-containing compound biosynthetic process"/>
    <property type="evidence" value="ECO:0007669"/>
    <property type="project" value="InterPro"/>
</dbReference>
<evidence type="ECO:0000256" key="5">
    <source>
        <dbReference type="ARBA" id="ARBA00022691"/>
    </source>
</evidence>
<dbReference type="InterPro" id="IPR007197">
    <property type="entry name" value="rSAM"/>
</dbReference>
<dbReference type="GO" id="GO:0051539">
    <property type="term" value="F:4 iron, 4 sulfur cluster binding"/>
    <property type="evidence" value="ECO:0007669"/>
    <property type="project" value="UniProtKB-UniRule"/>
</dbReference>
<dbReference type="InterPro" id="IPR034505">
    <property type="entry name" value="Coproporphyrinogen-III_oxidase"/>
</dbReference>
<keyword evidence="10" id="KW-0004">4Fe-4S</keyword>
<dbReference type="InterPro" id="IPR013785">
    <property type="entry name" value="Aldolase_TIM"/>
</dbReference>
<keyword evidence="13" id="KW-1185">Reference proteome</keyword>
<sequence length="379" mass="43757">MTAFFSSLYVHVPFCVKKCKYCSFYSLPYDEDLEKLYIKALLKEIEIAKQLPHLLKTLYIGGGTPSCLSIHGLKKLLSSLRESFKIASELEFSIEINPKTVSGEKLDLLKDYGINRLSIGVQSFNDKELLFLGRIHNAQDAVRTVEIALEKGFENISIDLIYGIPGQTLKGWEESLHIAVNMHIRHISLYELSIEKNTPLREEILKGKFLLPSEDDITGMYEFATDFLREKGFIKYEISNFAKRGFECKHNITYWLRMPYLGLGPSAHSFIDRKRFHNPSDLFAYSESLQSGELAWIEDYRVDELEELREKIFLGLRMTEGITITQKCLLEFMKNFEREKLLTFSENRVKLTDRGMLVSNEIFALVLSHIDSCPVCKQE</sequence>
<comment type="similarity">
    <text evidence="2">Belongs to the anaerobic coproporphyrinogen-III oxidase family. HemW subfamily.</text>
</comment>
<evidence type="ECO:0000256" key="8">
    <source>
        <dbReference type="ARBA" id="ARBA00023014"/>
    </source>
</evidence>
<dbReference type="OrthoDB" id="9808022at2"/>
<name>A0A0U9HW74_9BACT</name>
<keyword evidence="5 10" id="KW-0949">S-adenosyl-L-methionine</keyword>
<evidence type="ECO:0000256" key="4">
    <source>
        <dbReference type="ARBA" id="ARBA00022617"/>
    </source>
</evidence>
<evidence type="ECO:0000313" key="13">
    <source>
        <dbReference type="Proteomes" id="UP000054976"/>
    </source>
</evidence>
<keyword evidence="6 10" id="KW-0479">Metal-binding</keyword>
<dbReference type="SFLD" id="SFLDG01065">
    <property type="entry name" value="anaerobic_coproporphyrinogen-I"/>
    <property type="match status" value="1"/>
</dbReference>
<dbReference type="CDD" id="cd01335">
    <property type="entry name" value="Radical_SAM"/>
    <property type="match status" value="1"/>
</dbReference>
<dbReference type="SFLD" id="SFLDS00029">
    <property type="entry name" value="Radical_SAM"/>
    <property type="match status" value="1"/>
</dbReference>
<comment type="function">
    <text evidence="10">Probably acts as a heme chaperone, transferring heme to an unknown acceptor. Binds one molecule of heme per monomer, possibly covalently. Binds 1 [4Fe-4S] cluster. The cluster is coordinated with 3 cysteines and an exchangeable S-adenosyl-L-methionine.</text>
</comment>
<dbReference type="PANTHER" id="PTHR13932">
    <property type="entry name" value="COPROPORPHYRINIGEN III OXIDASE"/>
    <property type="match status" value="1"/>
</dbReference>
<gene>
    <name evidence="12" type="ORF">TAGGR_11188</name>
</gene>
<dbReference type="SMART" id="SM00729">
    <property type="entry name" value="Elp3"/>
    <property type="match status" value="1"/>
</dbReference>
<dbReference type="SFLD" id="SFLDF00288">
    <property type="entry name" value="HemN-like__clustered_with_nucl"/>
    <property type="match status" value="1"/>
</dbReference>
<evidence type="ECO:0000313" key="12">
    <source>
        <dbReference type="EMBL" id="GAQ94989.1"/>
    </source>
</evidence>
<protein>
    <recommendedName>
        <fullName evidence="3 10">Heme chaperone HemW</fullName>
    </recommendedName>
</protein>
<dbReference type="GO" id="GO:0005737">
    <property type="term" value="C:cytoplasm"/>
    <property type="evidence" value="ECO:0007669"/>
    <property type="project" value="UniProtKB-SubCell"/>
</dbReference>
<evidence type="ECO:0000259" key="11">
    <source>
        <dbReference type="PROSITE" id="PS51918"/>
    </source>
</evidence>
<dbReference type="Proteomes" id="UP000054976">
    <property type="component" value="Unassembled WGS sequence"/>
</dbReference>
<dbReference type="InterPro" id="IPR004559">
    <property type="entry name" value="HemW-like"/>
</dbReference>
<evidence type="ECO:0000256" key="10">
    <source>
        <dbReference type="RuleBase" id="RU364116"/>
    </source>
</evidence>
<dbReference type="InterPro" id="IPR010723">
    <property type="entry name" value="HemN_C"/>
</dbReference>